<name>A0A3B0UQU8_9ZZZZ</name>
<dbReference type="SUPFAM" id="SSF54631">
    <property type="entry name" value="CBS-domain pair"/>
    <property type="match status" value="1"/>
</dbReference>
<proteinExistence type="predicted"/>
<dbReference type="Pfam" id="PF00571">
    <property type="entry name" value="CBS"/>
    <property type="match status" value="1"/>
</dbReference>
<dbReference type="AlphaFoldDB" id="A0A3B0UQU8"/>
<dbReference type="CDD" id="cd17783">
    <property type="entry name" value="CBS_pair_bac"/>
    <property type="match status" value="1"/>
</dbReference>
<reference evidence="2" key="1">
    <citation type="submission" date="2018-06" db="EMBL/GenBank/DDBJ databases">
        <authorList>
            <person name="Zhirakovskaya E."/>
        </authorList>
    </citation>
    <scope>NUCLEOTIDE SEQUENCE</scope>
</reference>
<dbReference type="EMBL" id="UOES01000441">
    <property type="protein sequence ID" value="VAW28702.1"/>
    <property type="molecule type" value="Genomic_DNA"/>
</dbReference>
<evidence type="ECO:0000259" key="1">
    <source>
        <dbReference type="Pfam" id="PF00571"/>
    </source>
</evidence>
<protein>
    <recommendedName>
        <fullName evidence="1">CBS domain-containing protein</fullName>
    </recommendedName>
</protein>
<evidence type="ECO:0000313" key="2">
    <source>
        <dbReference type="EMBL" id="VAW28702.1"/>
    </source>
</evidence>
<dbReference type="Gene3D" id="3.10.580.10">
    <property type="entry name" value="CBS-domain"/>
    <property type="match status" value="1"/>
</dbReference>
<sequence>MLASELINEMIPPLKLSDTTALALVWMDEFRCNQLPLVHKGQFLGLISEDLILEQQAEVSYIKDIELECNQCKVSSSAHFFEVIKLASNNNIELIGVVNNKDEFLGVITIKDTIAALSQTLAVQATGAIIIISLKSIDYSLSDISRIVESEGFKILSSSIKKDESSAEKVKLTLKVNSEDVSRLVATLERFDYKVIARLQHKDDTESDQERLDILFKYLDM</sequence>
<dbReference type="InterPro" id="IPR000644">
    <property type="entry name" value="CBS_dom"/>
</dbReference>
<dbReference type="InterPro" id="IPR046342">
    <property type="entry name" value="CBS_dom_sf"/>
</dbReference>
<gene>
    <name evidence="2" type="ORF">MNBD_BACTEROID06-105</name>
</gene>
<organism evidence="2">
    <name type="scientific">hydrothermal vent metagenome</name>
    <dbReference type="NCBI Taxonomy" id="652676"/>
    <lineage>
        <taxon>unclassified sequences</taxon>
        <taxon>metagenomes</taxon>
        <taxon>ecological metagenomes</taxon>
    </lineage>
</organism>
<feature type="domain" description="CBS" evidence="1">
    <location>
        <begin position="74"/>
        <end position="117"/>
    </location>
</feature>
<accession>A0A3B0UQU8</accession>